<gene>
    <name evidence="1" type="ORF">MILVUS5_LOCUS11063</name>
</gene>
<keyword evidence="2" id="KW-1185">Reference proteome</keyword>
<dbReference type="Proteomes" id="UP001177021">
    <property type="component" value="Unassembled WGS sequence"/>
</dbReference>
<reference evidence="1" key="1">
    <citation type="submission" date="2023-10" db="EMBL/GenBank/DDBJ databases">
        <authorList>
            <person name="Rodriguez Cubillos JULIANA M."/>
            <person name="De Vega J."/>
        </authorList>
    </citation>
    <scope>NUCLEOTIDE SEQUENCE</scope>
</reference>
<organism evidence="1 2">
    <name type="scientific">Trifolium pratense</name>
    <name type="common">Red clover</name>
    <dbReference type="NCBI Taxonomy" id="57577"/>
    <lineage>
        <taxon>Eukaryota</taxon>
        <taxon>Viridiplantae</taxon>
        <taxon>Streptophyta</taxon>
        <taxon>Embryophyta</taxon>
        <taxon>Tracheophyta</taxon>
        <taxon>Spermatophyta</taxon>
        <taxon>Magnoliopsida</taxon>
        <taxon>eudicotyledons</taxon>
        <taxon>Gunneridae</taxon>
        <taxon>Pentapetalae</taxon>
        <taxon>rosids</taxon>
        <taxon>fabids</taxon>
        <taxon>Fabales</taxon>
        <taxon>Fabaceae</taxon>
        <taxon>Papilionoideae</taxon>
        <taxon>50 kb inversion clade</taxon>
        <taxon>NPAAA clade</taxon>
        <taxon>Hologalegina</taxon>
        <taxon>IRL clade</taxon>
        <taxon>Trifolieae</taxon>
        <taxon>Trifolium</taxon>
    </lineage>
</organism>
<name>A0ACB0JB29_TRIPR</name>
<evidence type="ECO:0000313" key="2">
    <source>
        <dbReference type="Proteomes" id="UP001177021"/>
    </source>
</evidence>
<evidence type="ECO:0000313" key="1">
    <source>
        <dbReference type="EMBL" id="CAJ2641405.1"/>
    </source>
</evidence>
<dbReference type="EMBL" id="CASHSV030000024">
    <property type="protein sequence ID" value="CAJ2641405.1"/>
    <property type="molecule type" value="Genomic_DNA"/>
</dbReference>
<sequence>MHSPKRFQYLFAVAKPCWSKWWPCLSNSSCLKRRKKGNQEKKANRNLFGEVQGFGIPKLAEAFSLPLES</sequence>
<protein>
    <submittedName>
        <fullName evidence="1">Uncharacterized protein</fullName>
    </submittedName>
</protein>
<accession>A0ACB0JB29</accession>
<proteinExistence type="predicted"/>
<comment type="caution">
    <text evidence="1">The sequence shown here is derived from an EMBL/GenBank/DDBJ whole genome shotgun (WGS) entry which is preliminary data.</text>
</comment>